<dbReference type="Proteomes" id="UP000202259">
    <property type="component" value="Chromosome"/>
</dbReference>
<dbReference type="RefSeq" id="WP_081149643.1">
    <property type="nucleotide sequence ID" value="NZ_CP020465.1"/>
</dbReference>
<dbReference type="PROSITE" id="PS50848">
    <property type="entry name" value="START"/>
    <property type="match status" value="1"/>
</dbReference>
<keyword evidence="3" id="KW-1185">Reference proteome</keyword>
<sequence>MMKVLTAGFTSILFLPTCPSRILNKQAKKKSQAKTVLTLTTLLYFYLAPSLAIENVENIIVKKQHTPWVIWRTDEKLSVSYRVNTFNNLIEVKANASLQSTSIGFICFIEDLPQISNWLDNAESAELISKISNNESIFITRFKGFWPVATRDIVVHSRYWQNPDLSLEIVISDAGESIKKNKDTIRMQAVSAYWKIVPTQLGHINISYQVIVDPKGNIPQWLKKTITLNSIWTTLVNLKVQLPTSQCQLNSNDGN</sequence>
<dbReference type="PANTHER" id="PTHR19308:SF14">
    <property type="entry name" value="START DOMAIN-CONTAINING PROTEIN"/>
    <property type="match status" value="1"/>
</dbReference>
<dbReference type="InterPro" id="IPR023393">
    <property type="entry name" value="START-like_dom_sf"/>
</dbReference>
<evidence type="ECO:0000259" key="1">
    <source>
        <dbReference type="PROSITE" id="PS50848"/>
    </source>
</evidence>
<feature type="domain" description="START" evidence="1">
    <location>
        <begin position="71"/>
        <end position="222"/>
    </location>
</feature>
<dbReference type="PANTHER" id="PTHR19308">
    <property type="entry name" value="PHOSPHATIDYLCHOLINE TRANSFER PROTEIN"/>
    <property type="match status" value="1"/>
</dbReference>
<proteinExistence type="predicted"/>
<dbReference type="EMBL" id="CP020465">
    <property type="protein sequence ID" value="ASP47145.1"/>
    <property type="molecule type" value="Genomic_DNA"/>
</dbReference>
<dbReference type="GO" id="GO:0008289">
    <property type="term" value="F:lipid binding"/>
    <property type="evidence" value="ECO:0007669"/>
    <property type="project" value="InterPro"/>
</dbReference>
<dbReference type="InterPro" id="IPR002913">
    <property type="entry name" value="START_lipid-bd_dom"/>
</dbReference>
<dbReference type="AlphaFoldDB" id="A0A222G5G6"/>
<name>A0A222G5G6_9GAMM</name>
<protein>
    <recommendedName>
        <fullName evidence="1">START domain-containing protein</fullName>
    </recommendedName>
</protein>
<organism evidence="2 3">
    <name type="scientific">Cognaticolwellia beringensis</name>
    <dbReference type="NCBI Taxonomy" id="1967665"/>
    <lineage>
        <taxon>Bacteria</taxon>
        <taxon>Pseudomonadati</taxon>
        <taxon>Pseudomonadota</taxon>
        <taxon>Gammaproteobacteria</taxon>
        <taxon>Alteromonadales</taxon>
        <taxon>Colwelliaceae</taxon>
        <taxon>Cognaticolwellia</taxon>
    </lineage>
</organism>
<accession>A0A222G5G6</accession>
<gene>
    <name evidence="2" type="ORF">B5D82_04810</name>
</gene>
<dbReference type="KEGG" id="cber:B5D82_04810"/>
<reference evidence="2 3" key="1">
    <citation type="submission" date="2017-08" db="EMBL/GenBank/DDBJ databases">
        <title>Complete genome of Colwellia sp. NB097-1, a psychrophile bacterium ioslated from Bering Sea.</title>
        <authorList>
            <person name="Chen X."/>
        </authorList>
    </citation>
    <scope>NUCLEOTIDE SEQUENCE [LARGE SCALE GENOMIC DNA]</scope>
    <source>
        <strain evidence="2 3">NB097-1</strain>
    </source>
</reference>
<dbReference type="Pfam" id="PF01852">
    <property type="entry name" value="START"/>
    <property type="match status" value="1"/>
</dbReference>
<dbReference type="SUPFAM" id="SSF55961">
    <property type="entry name" value="Bet v1-like"/>
    <property type="match status" value="1"/>
</dbReference>
<evidence type="ECO:0000313" key="2">
    <source>
        <dbReference type="EMBL" id="ASP47145.1"/>
    </source>
</evidence>
<dbReference type="GO" id="GO:0005737">
    <property type="term" value="C:cytoplasm"/>
    <property type="evidence" value="ECO:0007669"/>
    <property type="project" value="UniProtKB-ARBA"/>
</dbReference>
<dbReference type="Gene3D" id="3.30.530.20">
    <property type="match status" value="1"/>
</dbReference>
<dbReference type="InterPro" id="IPR051213">
    <property type="entry name" value="START_lipid_transfer"/>
</dbReference>
<evidence type="ECO:0000313" key="3">
    <source>
        <dbReference type="Proteomes" id="UP000202259"/>
    </source>
</evidence>
<dbReference type="OrthoDB" id="5734556at2"/>